<comment type="caution">
    <text evidence="3">The sequence shown here is derived from an EMBL/GenBank/DDBJ whole genome shotgun (WGS) entry which is preliminary data.</text>
</comment>
<dbReference type="InterPro" id="IPR007213">
    <property type="entry name" value="Ppm1/Ppm2/Tcmp"/>
</dbReference>
<dbReference type="GO" id="GO:0032259">
    <property type="term" value="P:methylation"/>
    <property type="evidence" value="ECO:0007669"/>
    <property type="project" value="UniProtKB-KW"/>
</dbReference>
<dbReference type="EMBL" id="PVZC01000001">
    <property type="protein sequence ID" value="PRY02400.1"/>
    <property type="molecule type" value="Genomic_DNA"/>
</dbReference>
<dbReference type="PANTHER" id="PTHR43619">
    <property type="entry name" value="S-ADENOSYL-L-METHIONINE-DEPENDENT METHYLTRANSFERASE YKTD-RELATED"/>
    <property type="match status" value="1"/>
</dbReference>
<evidence type="ECO:0000313" key="3">
    <source>
        <dbReference type="EMBL" id="PRY02400.1"/>
    </source>
</evidence>
<dbReference type="RefSeq" id="WP_106239889.1">
    <property type="nucleotide sequence ID" value="NZ_PVZC01000001.1"/>
</dbReference>
<dbReference type="Pfam" id="PF04072">
    <property type="entry name" value="LCM"/>
    <property type="match status" value="1"/>
</dbReference>
<evidence type="ECO:0000313" key="4">
    <source>
        <dbReference type="Proteomes" id="UP000237846"/>
    </source>
</evidence>
<dbReference type="PANTHER" id="PTHR43619:SF2">
    <property type="entry name" value="S-ADENOSYL-L-METHIONINE-DEPENDENT METHYLTRANSFERASES SUPERFAMILY PROTEIN"/>
    <property type="match status" value="1"/>
</dbReference>
<keyword evidence="2 3" id="KW-0808">Transferase</keyword>
<reference evidence="3 4" key="1">
    <citation type="submission" date="2018-03" db="EMBL/GenBank/DDBJ databases">
        <title>Genomic Encyclopedia of Archaeal and Bacterial Type Strains, Phase II (KMG-II): from individual species to whole genera.</title>
        <authorList>
            <person name="Goeker M."/>
        </authorList>
    </citation>
    <scope>NUCLEOTIDE SEQUENCE [LARGE SCALE GENOMIC DNA]</scope>
    <source>
        <strain evidence="3 4">DSM 45601</strain>
    </source>
</reference>
<dbReference type="OrthoDB" id="9800233at2"/>
<name>A0A2T0QET5_9ACTN</name>
<organism evidence="3 4">
    <name type="scientific">Allonocardiopsis opalescens</name>
    <dbReference type="NCBI Taxonomy" id="1144618"/>
    <lineage>
        <taxon>Bacteria</taxon>
        <taxon>Bacillati</taxon>
        <taxon>Actinomycetota</taxon>
        <taxon>Actinomycetes</taxon>
        <taxon>Streptosporangiales</taxon>
        <taxon>Allonocardiopsis</taxon>
    </lineage>
</organism>
<dbReference type="GO" id="GO:0008168">
    <property type="term" value="F:methyltransferase activity"/>
    <property type="evidence" value="ECO:0007669"/>
    <property type="project" value="UniProtKB-KW"/>
</dbReference>
<dbReference type="Gene3D" id="3.40.50.150">
    <property type="entry name" value="Vaccinia Virus protein VP39"/>
    <property type="match status" value="1"/>
</dbReference>
<sequence length="268" mass="30393">MDTDRVDFTGVKWGGVEWTNLVTLYLRAMESRSPHSLLRDRAADEALARIDYDFERVRRISLPAANKFLVALRAKRLDRWAADFLARHPGAVVLHLGCGLDSRAFRIERPAGTDWIDLDLPEVIALRRRLYSEGEGYRMVGAPVTDPSWLAAAPSGRPGLVVAEGLLMYLAESEVRELLRRLVAHFPSGELLFDAMAPWIAGASRLYRWGMGDPHEVERWEPRLKLLAAVPLVSNHPDIPVRGLRAVYRLMNAVPVTRDMMRHCRYAF</sequence>
<proteinExistence type="predicted"/>
<protein>
    <submittedName>
        <fullName evidence="3">O-methyltransferase involved in polyketide biosynthesis</fullName>
    </submittedName>
</protein>
<dbReference type="InterPro" id="IPR029063">
    <property type="entry name" value="SAM-dependent_MTases_sf"/>
</dbReference>
<keyword evidence="4" id="KW-1185">Reference proteome</keyword>
<dbReference type="Proteomes" id="UP000237846">
    <property type="component" value="Unassembled WGS sequence"/>
</dbReference>
<accession>A0A2T0QET5</accession>
<dbReference type="PIRSF" id="PIRSF028177">
    <property type="entry name" value="Polyketide_synth_Omtfrase_TcmP"/>
    <property type="match status" value="1"/>
</dbReference>
<dbReference type="InterPro" id="IPR016874">
    <property type="entry name" value="TcmP-like"/>
</dbReference>
<gene>
    <name evidence="3" type="ORF">CLV72_1011002</name>
</gene>
<dbReference type="SUPFAM" id="SSF53335">
    <property type="entry name" value="S-adenosyl-L-methionine-dependent methyltransferases"/>
    <property type="match status" value="1"/>
</dbReference>
<evidence type="ECO:0000256" key="1">
    <source>
        <dbReference type="ARBA" id="ARBA00022603"/>
    </source>
</evidence>
<evidence type="ECO:0000256" key="2">
    <source>
        <dbReference type="ARBA" id="ARBA00022679"/>
    </source>
</evidence>
<keyword evidence="1 3" id="KW-0489">Methyltransferase</keyword>
<dbReference type="AlphaFoldDB" id="A0A2T0QET5"/>